<name>A0A9W8B897_9FUNG</name>
<dbReference type="AlphaFoldDB" id="A0A9W8B897"/>
<feature type="domain" description="Cyclin-like" evidence="3">
    <location>
        <begin position="151"/>
        <end position="236"/>
    </location>
</feature>
<dbReference type="SMART" id="SM00385">
    <property type="entry name" value="CYCLIN"/>
    <property type="match status" value="2"/>
</dbReference>
<evidence type="ECO:0000313" key="5">
    <source>
        <dbReference type="Proteomes" id="UP001151582"/>
    </source>
</evidence>
<dbReference type="PIRSF" id="PIRSF036580">
    <property type="entry name" value="Cyclin_L"/>
    <property type="match status" value="1"/>
</dbReference>
<dbReference type="Pfam" id="PF02984">
    <property type="entry name" value="Cyclin_C"/>
    <property type="match status" value="1"/>
</dbReference>
<dbReference type="CDD" id="cd20546">
    <property type="entry name" value="CYCLIN_SpCG1C_ScCTK2-like_rpt2"/>
    <property type="match status" value="1"/>
</dbReference>
<dbReference type="Gene3D" id="1.10.472.10">
    <property type="entry name" value="Cyclin-like"/>
    <property type="match status" value="2"/>
</dbReference>
<evidence type="ECO:0000313" key="4">
    <source>
        <dbReference type="EMBL" id="KAJ1984901.1"/>
    </source>
</evidence>
<keyword evidence="5" id="KW-1185">Reference proteome</keyword>
<dbReference type="InterPro" id="IPR043198">
    <property type="entry name" value="Cyclin/Ssn8"/>
</dbReference>
<protein>
    <recommendedName>
        <fullName evidence="3">Cyclin-like domain-containing protein</fullName>
    </recommendedName>
</protein>
<feature type="domain" description="Cyclin-like" evidence="3">
    <location>
        <begin position="39"/>
        <end position="138"/>
    </location>
</feature>
<dbReference type="Pfam" id="PF00134">
    <property type="entry name" value="Cyclin_N"/>
    <property type="match status" value="1"/>
</dbReference>
<sequence>MPTTDDQWYFRKEDFQSTPSVYDSITPQDERTIRAKGCGFINSVGNSLRFTQTTIATACTLFHRFYMRQSLKTHHHYMMAGTCIFVASKIEEQQRKIRDIVQVCNRKAKRTDAVLSEDSKDFIRWRDNLILQEEVLLEYNCFDLTIEHPYPLLLDYCKQAQASKRLQYTAWAFVNDSYRSYACLLFRPSVVAATALYLAARILDEDLQMSRSDKPWWDCLEVAFSDIEECSHELLDMYTYVPSAQSRPSHEA</sequence>
<accession>A0A9W8B897</accession>
<dbReference type="InterPro" id="IPR013763">
    <property type="entry name" value="Cyclin-like_dom"/>
</dbReference>
<dbReference type="PANTHER" id="PTHR10026">
    <property type="entry name" value="CYCLIN"/>
    <property type="match status" value="1"/>
</dbReference>
<evidence type="ECO:0000256" key="1">
    <source>
        <dbReference type="ARBA" id="ARBA00023127"/>
    </source>
</evidence>
<dbReference type="InterPro" id="IPR006671">
    <property type="entry name" value="Cyclin_N"/>
</dbReference>
<organism evidence="4 5">
    <name type="scientific">Dimargaris verticillata</name>
    <dbReference type="NCBI Taxonomy" id="2761393"/>
    <lineage>
        <taxon>Eukaryota</taxon>
        <taxon>Fungi</taxon>
        <taxon>Fungi incertae sedis</taxon>
        <taxon>Zoopagomycota</taxon>
        <taxon>Kickxellomycotina</taxon>
        <taxon>Dimargaritomycetes</taxon>
        <taxon>Dimargaritales</taxon>
        <taxon>Dimargaritaceae</taxon>
        <taxon>Dimargaris</taxon>
    </lineage>
</organism>
<dbReference type="GO" id="GO:0016538">
    <property type="term" value="F:cyclin-dependent protein serine/threonine kinase regulator activity"/>
    <property type="evidence" value="ECO:0007669"/>
    <property type="project" value="InterPro"/>
</dbReference>
<evidence type="ECO:0000259" key="3">
    <source>
        <dbReference type="SMART" id="SM00385"/>
    </source>
</evidence>
<gene>
    <name evidence="4" type="ORF">H4R34_000352</name>
</gene>
<comment type="similarity">
    <text evidence="2">Belongs to the cyclin family.</text>
</comment>
<dbReference type="Proteomes" id="UP001151582">
    <property type="component" value="Unassembled WGS sequence"/>
</dbReference>
<comment type="caution">
    <text evidence="4">The sequence shown here is derived from an EMBL/GenBank/DDBJ whole genome shotgun (WGS) entry which is preliminary data.</text>
</comment>
<dbReference type="GO" id="GO:0006357">
    <property type="term" value="P:regulation of transcription by RNA polymerase II"/>
    <property type="evidence" value="ECO:0007669"/>
    <property type="project" value="InterPro"/>
</dbReference>
<dbReference type="SUPFAM" id="SSF47954">
    <property type="entry name" value="Cyclin-like"/>
    <property type="match status" value="2"/>
</dbReference>
<evidence type="ECO:0000256" key="2">
    <source>
        <dbReference type="RuleBase" id="RU000383"/>
    </source>
</evidence>
<dbReference type="InterPro" id="IPR036915">
    <property type="entry name" value="Cyclin-like_sf"/>
</dbReference>
<keyword evidence="1 2" id="KW-0195">Cyclin</keyword>
<dbReference type="InterPro" id="IPR004367">
    <property type="entry name" value="Cyclin_C-dom"/>
</dbReference>
<proteinExistence type="inferred from homology"/>
<dbReference type="OrthoDB" id="25002at2759"/>
<dbReference type="EMBL" id="JANBQB010000008">
    <property type="protein sequence ID" value="KAJ1984901.1"/>
    <property type="molecule type" value="Genomic_DNA"/>
</dbReference>
<reference evidence="4" key="1">
    <citation type="submission" date="2022-07" db="EMBL/GenBank/DDBJ databases">
        <title>Phylogenomic reconstructions and comparative analyses of Kickxellomycotina fungi.</title>
        <authorList>
            <person name="Reynolds N.K."/>
            <person name="Stajich J.E."/>
            <person name="Barry K."/>
            <person name="Grigoriev I.V."/>
            <person name="Crous P."/>
            <person name="Smith M.E."/>
        </authorList>
    </citation>
    <scope>NUCLEOTIDE SEQUENCE</scope>
    <source>
        <strain evidence="4">RSA 567</strain>
    </source>
</reference>